<evidence type="ECO:0000256" key="1">
    <source>
        <dbReference type="SAM" id="Coils"/>
    </source>
</evidence>
<evidence type="ECO:0000313" key="3">
    <source>
        <dbReference type="Proteomes" id="UP001386955"/>
    </source>
</evidence>
<dbReference type="Proteomes" id="UP001386955">
    <property type="component" value="Unassembled WGS sequence"/>
</dbReference>
<dbReference type="EMBL" id="JAYMYS010000004">
    <property type="protein sequence ID" value="KAK7395508.1"/>
    <property type="molecule type" value="Genomic_DNA"/>
</dbReference>
<accession>A0AAN9SF52</accession>
<gene>
    <name evidence="2" type="ORF">VNO78_16067</name>
</gene>
<organism evidence="2 3">
    <name type="scientific">Psophocarpus tetragonolobus</name>
    <name type="common">Winged bean</name>
    <name type="synonym">Dolichos tetragonolobus</name>
    <dbReference type="NCBI Taxonomy" id="3891"/>
    <lineage>
        <taxon>Eukaryota</taxon>
        <taxon>Viridiplantae</taxon>
        <taxon>Streptophyta</taxon>
        <taxon>Embryophyta</taxon>
        <taxon>Tracheophyta</taxon>
        <taxon>Spermatophyta</taxon>
        <taxon>Magnoliopsida</taxon>
        <taxon>eudicotyledons</taxon>
        <taxon>Gunneridae</taxon>
        <taxon>Pentapetalae</taxon>
        <taxon>rosids</taxon>
        <taxon>fabids</taxon>
        <taxon>Fabales</taxon>
        <taxon>Fabaceae</taxon>
        <taxon>Papilionoideae</taxon>
        <taxon>50 kb inversion clade</taxon>
        <taxon>NPAAA clade</taxon>
        <taxon>indigoferoid/millettioid clade</taxon>
        <taxon>Phaseoleae</taxon>
        <taxon>Psophocarpus</taxon>
    </lineage>
</organism>
<dbReference type="AlphaFoldDB" id="A0AAN9SF52"/>
<feature type="coiled-coil region" evidence="1">
    <location>
        <begin position="134"/>
        <end position="182"/>
    </location>
</feature>
<sequence>MKKLWNRKGLTVKPTDKLGVSSGALVARTEGVRQSKKGNNLEAHSVDRTITDHVRENQKVVDKGPVREEISSLWDVAYMNHALIKAHLVQKKRQEWLHKQSLFTLWKEQEAMATRLAMVLATSEEKIRKVLVGRKKMMNELEKAEIEKGKLEKKVMRLTKAMNTLDSDNKIARDRVQELEKGVTDFMTSKDRIGKKLEQSQAKEKLKADEATSLTAKVGAQKLEIIAKFVAGFTTAETQVKALFSDIDLSQMGCFKKVVDDKMLEVQEDGVVDENHI</sequence>
<keyword evidence="1" id="KW-0175">Coiled coil</keyword>
<protein>
    <submittedName>
        <fullName evidence="2">Uncharacterized protein</fullName>
    </submittedName>
</protein>
<keyword evidence="3" id="KW-1185">Reference proteome</keyword>
<comment type="caution">
    <text evidence="2">The sequence shown here is derived from an EMBL/GenBank/DDBJ whole genome shotgun (WGS) entry which is preliminary data.</text>
</comment>
<name>A0AAN9SF52_PSOTE</name>
<reference evidence="2 3" key="1">
    <citation type="submission" date="2024-01" db="EMBL/GenBank/DDBJ databases">
        <title>The genomes of 5 underutilized Papilionoideae crops provide insights into root nodulation and disease resistanc.</title>
        <authorList>
            <person name="Jiang F."/>
        </authorList>
    </citation>
    <scope>NUCLEOTIDE SEQUENCE [LARGE SCALE GENOMIC DNA]</scope>
    <source>
        <strain evidence="2">DUOXIRENSHENG_FW03</strain>
        <tissue evidence="2">Leaves</tissue>
    </source>
</reference>
<evidence type="ECO:0000313" key="2">
    <source>
        <dbReference type="EMBL" id="KAK7395508.1"/>
    </source>
</evidence>
<proteinExistence type="predicted"/>